<reference evidence="2 3" key="1">
    <citation type="submission" date="2021-05" db="EMBL/GenBank/DDBJ databases">
        <title>The draft genome of Geobacter pelophilus DSM 12255.</title>
        <authorList>
            <person name="Xu Z."/>
            <person name="Masuda Y."/>
            <person name="Itoh H."/>
            <person name="Senoo K."/>
        </authorList>
    </citation>
    <scope>NUCLEOTIDE SEQUENCE [LARGE SCALE GENOMIC DNA]</scope>
    <source>
        <strain evidence="2 3">DSM 12255</strain>
    </source>
</reference>
<keyword evidence="1" id="KW-0812">Transmembrane</keyword>
<keyword evidence="3" id="KW-1185">Reference proteome</keyword>
<proteinExistence type="predicted"/>
<evidence type="ECO:0000256" key="1">
    <source>
        <dbReference type="SAM" id="Phobius"/>
    </source>
</evidence>
<gene>
    <name evidence="2" type="ORF">KI809_06950</name>
</gene>
<keyword evidence="1" id="KW-0472">Membrane</keyword>
<protein>
    <submittedName>
        <fullName evidence="2">General secretion pathway protein GspM</fullName>
    </submittedName>
</protein>
<accession>A0AAW4L1I9</accession>
<dbReference type="RefSeq" id="WP_214170806.1">
    <property type="nucleotide sequence ID" value="NZ_JAHCVJ010000002.1"/>
</dbReference>
<dbReference type="AlphaFoldDB" id="A0AAW4L1I9"/>
<organism evidence="2 3">
    <name type="scientific">Geoanaerobacter pelophilus</name>
    <dbReference type="NCBI Taxonomy" id="60036"/>
    <lineage>
        <taxon>Bacteria</taxon>
        <taxon>Pseudomonadati</taxon>
        <taxon>Thermodesulfobacteriota</taxon>
        <taxon>Desulfuromonadia</taxon>
        <taxon>Geobacterales</taxon>
        <taxon>Geobacteraceae</taxon>
        <taxon>Geoanaerobacter</taxon>
    </lineage>
</organism>
<name>A0AAW4L1I9_9BACT</name>
<dbReference type="Proteomes" id="UP000811899">
    <property type="component" value="Unassembled WGS sequence"/>
</dbReference>
<evidence type="ECO:0000313" key="2">
    <source>
        <dbReference type="EMBL" id="MBT0664037.1"/>
    </source>
</evidence>
<feature type="transmembrane region" description="Helical" evidence="1">
    <location>
        <begin position="20"/>
        <end position="39"/>
    </location>
</feature>
<dbReference type="EMBL" id="JAHCVJ010000002">
    <property type="protein sequence ID" value="MBT0664037.1"/>
    <property type="molecule type" value="Genomic_DNA"/>
</dbReference>
<comment type="caution">
    <text evidence="2">The sequence shown here is derived from an EMBL/GenBank/DDBJ whole genome shotgun (WGS) entry which is preliminary data.</text>
</comment>
<evidence type="ECO:0000313" key="3">
    <source>
        <dbReference type="Proteomes" id="UP000811899"/>
    </source>
</evidence>
<keyword evidence="1" id="KW-1133">Transmembrane helix</keyword>
<sequence>MNAIKQMVARFADLDPRVRLRLGIGLASLLALGLLYSYANDQVKKLERKRTAGEADIAEMLVLKQRYKEAASISQRALNLQAAVRPDDSPAKLIEEIGIKGKALQVKPLKSEERAGFVEELADIRIDALTANEAVNLLYRLEYGAKPVTVRKALFKTRFDDPSRLDLSLTVALRKGPAAK</sequence>